<name>A0ABP8VEN7_9ACTN</name>
<accession>A0ABP8VEN7</accession>
<evidence type="ECO:0000256" key="3">
    <source>
        <dbReference type="ARBA" id="ARBA00012695"/>
    </source>
</evidence>
<gene>
    <name evidence="11" type="ORF">GCM10023225_34190</name>
</gene>
<dbReference type="InterPro" id="IPR002872">
    <property type="entry name" value="Proline_DH_dom"/>
</dbReference>
<dbReference type="PANTHER" id="PTHR13914:SF0">
    <property type="entry name" value="PROLINE DEHYDROGENASE 1, MITOCHONDRIAL"/>
    <property type="match status" value="1"/>
</dbReference>
<dbReference type="Gene3D" id="3.20.20.220">
    <property type="match status" value="1"/>
</dbReference>
<evidence type="ECO:0000256" key="9">
    <source>
        <dbReference type="ARBA" id="ARBA00048779"/>
    </source>
</evidence>
<comment type="catalytic activity">
    <reaction evidence="9">
        <text>L-proline + a quinone = (S)-1-pyrroline-5-carboxylate + a quinol + H(+)</text>
        <dbReference type="Rhea" id="RHEA:23784"/>
        <dbReference type="ChEBI" id="CHEBI:15378"/>
        <dbReference type="ChEBI" id="CHEBI:17388"/>
        <dbReference type="ChEBI" id="CHEBI:24646"/>
        <dbReference type="ChEBI" id="CHEBI:60039"/>
        <dbReference type="ChEBI" id="CHEBI:132124"/>
        <dbReference type="EC" id="1.5.5.2"/>
    </reaction>
</comment>
<proteinExistence type="predicted"/>
<protein>
    <recommendedName>
        <fullName evidence="3">proline dehydrogenase</fullName>
        <ecNumber evidence="3">1.5.5.2</ecNumber>
    </recommendedName>
</protein>
<evidence type="ECO:0000256" key="7">
    <source>
        <dbReference type="ARBA" id="ARBA00023002"/>
    </source>
</evidence>
<dbReference type="PIRSF" id="PIRSF000196">
    <property type="entry name" value="Pro_dehydrog"/>
    <property type="match status" value="1"/>
</dbReference>
<keyword evidence="6" id="KW-0274">FAD</keyword>
<comment type="pathway">
    <text evidence="2">Amino-acid degradation; L-proline degradation into L-glutamate; L-glutamate from L-proline: step 1/2.</text>
</comment>
<feature type="domain" description="Proline dehydrogenase" evidence="10">
    <location>
        <begin position="46"/>
        <end position="303"/>
    </location>
</feature>
<evidence type="ECO:0000256" key="5">
    <source>
        <dbReference type="ARBA" id="ARBA00022741"/>
    </source>
</evidence>
<dbReference type="EMBL" id="BAABIL010000717">
    <property type="protein sequence ID" value="GAA4661195.1"/>
    <property type="molecule type" value="Genomic_DNA"/>
</dbReference>
<dbReference type="EC" id="1.5.5.2" evidence="3"/>
<dbReference type="PANTHER" id="PTHR13914">
    <property type="entry name" value="PROLINE OXIDASE"/>
    <property type="match status" value="1"/>
</dbReference>
<keyword evidence="4" id="KW-0285">Flavoprotein</keyword>
<comment type="cofactor">
    <cofactor evidence="1">
        <name>FAD</name>
        <dbReference type="ChEBI" id="CHEBI:57692"/>
    </cofactor>
</comment>
<keyword evidence="7" id="KW-0560">Oxidoreductase</keyword>
<organism evidence="11 12">
    <name type="scientific">Kineococcus glutinatus</name>
    <dbReference type="NCBI Taxonomy" id="1070872"/>
    <lineage>
        <taxon>Bacteria</taxon>
        <taxon>Bacillati</taxon>
        <taxon>Actinomycetota</taxon>
        <taxon>Actinomycetes</taxon>
        <taxon>Kineosporiales</taxon>
        <taxon>Kineosporiaceae</taxon>
        <taxon>Kineococcus</taxon>
    </lineage>
</organism>
<dbReference type="SUPFAM" id="SSF51730">
    <property type="entry name" value="FAD-linked oxidoreductase"/>
    <property type="match status" value="1"/>
</dbReference>
<evidence type="ECO:0000256" key="4">
    <source>
        <dbReference type="ARBA" id="ARBA00022630"/>
    </source>
</evidence>
<keyword evidence="8" id="KW-0642">Proline metabolism</keyword>
<evidence type="ECO:0000256" key="8">
    <source>
        <dbReference type="ARBA" id="ARBA00023062"/>
    </source>
</evidence>
<keyword evidence="12" id="KW-1185">Reference proteome</keyword>
<keyword evidence="5" id="KW-0547">Nucleotide-binding</keyword>
<comment type="caution">
    <text evidence="11">The sequence shown here is derived from an EMBL/GenBank/DDBJ whole genome shotgun (WGS) entry which is preliminary data.</text>
</comment>
<evidence type="ECO:0000313" key="12">
    <source>
        <dbReference type="Proteomes" id="UP001501195"/>
    </source>
</evidence>
<dbReference type="Proteomes" id="UP001501195">
    <property type="component" value="Unassembled WGS sequence"/>
</dbReference>
<dbReference type="Pfam" id="PF01619">
    <property type="entry name" value="Pro_dh"/>
    <property type="match status" value="1"/>
</dbReference>
<evidence type="ECO:0000259" key="10">
    <source>
        <dbReference type="Pfam" id="PF01619"/>
    </source>
</evidence>
<dbReference type="InterPro" id="IPR029041">
    <property type="entry name" value="FAD-linked_oxidoreductase-like"/>
</dbReference>
<dbReference type="InterPro" id="IPR008219">
    <property type="entry name" value="PRODH_bac_arc"/>
</dbReference>
<evidence type="ECO:0000256" key="2">
    <source>
        <dbReference type="ARBA" id="ARBA00004739"/>
    </source>
</evidence>
<evidence type="ECO:0000313" key="11">
    <source>
        <dbReference type="EMBL" id="GAA4661195.1"/>
    </source>
</evidence>
<sequence>MLAPVLRTTLLGAARNDALRRVVTTSPATRPVVARFVAGEDLTAAVRAVRELAGEGLRVCLDHLGEDTTSPAQARATVDAYRELFARLAAEGLAAGAEASVKLSALGQALPGGRRTSTDLAAELVAAAHEVGVLVTLDMEGSGTVDATLGTLRELRARFPTVGGVLQAMLRRTEDDCRDLAHPGSRVRLVKGAYAEPAALAHQDRAEVDRAYVRCLRVLVEGGAHPMVATHDLRLVRIAQDLLSRAGRGPEGYEFQMLYGIRTAEQRGLVAQGAPVRVYVPYGTDWYGYFVRRLAERPANVAFFLRSLTTR</sequence>
<evidence type="ECO:0000256" key="1">
    <source>
        <dbReference type="ARBA" id="ARBA00001974"/>
    </source>
</evidence>
<reference evidence="12" key="1">
    <citation type="journal article" date="2019" name="Int. J. Syst. Evol. Microbiol.">
        <title>The Global Catalogue of Microorganisms (GCM) 10K type strain sequencing project: providing services to taxonomists for standard genome sequencing and annotation.</title>
        <authorList>
            <consortium name="The Broad Institute Genomics Platform"/>
            <consortium name="The Broad Institute Genome Sequencing Center for Infectious Disease"/>
            <person name="Wu L."/>
            <person name="Ma J."/>
        </authorList>
    </citation>
    <scope>NUCLEOTIDE SEQUENCE [LARGE SCALE GENOMIC DNA]</scope>
    <source>
        <strain evidence="12">JCM 18126</strain>
    </source>
</reference>
<evidence type="ECO:0000256" key="6">
    <source>
        <dbReference type="ARBA" id="ARBA00022827"/>
    </source>
</evidence>
<dbReference type="InterPro" id="IPR015659">
    <property type="entry name" value="Proline_oxidase"/>
</dbReference>